<name>A0A2H0WKN0_9BACT</name>
<dbReference type="InterPro" id="IPR005139">
    <property type="entry name" value="PCRF"/>
</dbReference>
<comment type="similarity">
    <text evidence="1">Belongs to the prokaryotic/mitochondrial release factor family.</text>
</comment>
<dbReference type="GO" id="GO:0005737">
    <property type="term" value="C:cytoplasm"/>
    <property type="evidence" value="ECO:0007669"/>
    <property type="project" value="UniProtKB-ARBA"/>
</dbReference>
<dbReference type="PROSITE" id="PS00745">
    <property type="entry name" value="RF_PROK_I"/>
    <property type="match status" value="1"/>
</dbReference>
<dbReference type="SMART" id="SM00937">
    <property type="entry name" value="PCRF"/>
    <property type="match status" value="1"/>
</dbReference>
<dbReference type="Proteomes" id="UP000230353">
    <property type="component" value="Unassembled WGS sequence"/>
</dbReference>
<dbReference type="EMBL" id="PEZL01000045">
    <property type="protein sequence ID" value="PIS13196.1"/>
    <property type="molecule type" value="Genomic_DNA"/>
</dbReference>
<organism evidence="5 6">
    <name type="scientific">Candidatus Tagabacteria bacterium CG09_land_8_20_14_0_10_41_14</name>
    <dbReference type="NCBI Taxonomy" id="1975021"/>
    <lineage>
        <taxon>Bacteria</taxon>
        <taxon>Candidatus Tagaibacteriota</taxon>
    </lineage>
</organism>
<proteinExistence type="inferred from homology"/>
<dbReference type="InterPro" id="IPR045853">
    <property type="entry name" value="Pep_chain_release_fac_I_sf"/>
</dbReference>
<feature type="domain" description="Prokaryotic-type class I peptide chain release factors" evidence="4">
    <location>
        <begin position="114"/>
        <end position="130"/>
    </location>
</feature>
<sequence length="235" mass="26485">MNNNPNSIIIEIRAGAGGLEASIFSDDLFNMYFKYAQSQNWGVKIIEPGVMEIKSPEAYKKLKQEAGVHRVQRVPATEKSGRIHTSTSSVSILPVYPESEMEIKPEDLEITFSRSGGKGGQNVNKVETAVRILHKPTGLVVRSESERSQQRNREEALRILKAKLMRAKEEAQVGSVAELRREQIGSQARSEKIRTYNFMQDRITDHRVNKSWHNIEKILGGNLNPIVSAFVTRNV</sequence>
<dbReference type="AlphaFoldDB" id="A0A2H0WKN0"/>
<dbReference type="PANTHER" id="PTHR43804">
    <property type="entry name" value="LD18447P"/>
    <property type="match status" value="1"/>
</dbReference>
<reference evidence="6" key="1">
    <citation type="submission" date="2017-09" db="EMBL/GenBank/DDBJ databases">
        <title>Depth-based differentiation of microbial function through sediment-hosted aquifers and enrichment of novel symbionts in the deep terrestrial subsurface.</title>
        <authorList>
            <person name="Probst A.J."/>
            <person name="Ladd B."/>
            <person name="Jarett J.K."/>
            <person name="Geller-Mcgrath D.E."/>
            <person name="Sieber C.M.K."/>
            <person name="Emerson J.B."/>
            <person name="Anantharaman K."/>
            <person name="Thomas B.C."/>
            <person name="Malmstrom R."/>
            <person name="Stieglmeier M."/>
            <person name="Klingl A."/>
            <person name="Woyke T."/>
            <person name="Ryan C.M."/>
            <person name="Banfield J.F."/>
        </authorList>
    </citation>
    <scope>NUCLEOTIDE SEQUENCE [LARGE SCALE GENOMIC DNA]</scope>
</reference>
<comment type="caution">
    <text evidence="5">The sequence shown here is derived from an EMBL/GenBank/DDBJ whole genome shotgun (WGS) entry which is preliminary data.</text>
</comment>
<dbReference type="Pfam" id="PF03462">
    <property type="entry name" value="PCRF"/>
    <property type="match status" value="1"/>
</dbReference>
<keyword evidence="2" id="KW-0488">Methylation</keyword>
<accession>A0A2H0WKN0</accession>
<evidence type="ECO:0000313" key="6">
    <source>
        <dbReference type="Proteomes" id="UP000230353"/>
    </source>
</evidence>
<dbReference type="Pfam" id="PF00472">
    <property type="entry name" value="RF-1"/>
    <property type="match status" value="1"/>
</dbReference>
<evidence type="ECO:0000256" key="2">
    <source>
        <dbReference type="ARBA" id="ARBA00022481"/>
    </source>
</evidence>
<dbReference type="InterPro" id="IPR000352">
    <property type="entry name" value="Pep_chain_release_fac_I"/>
</dbReference>
<dbReference type="GO" id="GO:0003747">
    <property type="term" value="F:translation release factor activity"/>
    <property type="evidence" value="ECO:0007669"/>
    <property type="project" value="InterPro"/>
</dbReference>
<evidence type="ECO:0000256" key="3">
    <source>
        <dbReference type="ARBA" id="ARBA00022917"/>
    </source>
</evidence>
<dbReference type="Gene3D" id="3.30.70.1660">
    <property type="match status" value="1"/>
</dbReference>
<dbReference type="InterPro" id="IPR050057">
    <property type="entry name" value="Prokaryotic/Mito_RF"/>
</dbReference>
<gene>
    <name evidence="5" type="ORF">COT67_02995</name>
</gene>
<protein>
    <recommendedName>
        <fullName evidence="4">Prokaryotic-type class I peptide chain release factors domain-containing protein</fullName>
    </recommendedName>
</protein>
<dbReference type="PANTHER" id="PTHR43804:SF8">
    <property type="entry name" value="PEPTIDE CHAIN RELEASE FACTOR APG3, CHLOROPLASTIC"/>
    <property type="match status" value="1"/>
</dbReference>
<evidence type="ECO:0000259" key="4">
    <source>
        <dbReference type="PROSITE" id="PS00745"/>
    </source>
</evidence>
<dbReference type="SUPFAM" id="SSF75620">
    <property type="entry name" value="Release factor"/>
    <property type="match status" value="1"/>
</dbReference>
<keyword evidence="3" id="KW-0648">Protein biosynthesis</keyword>
<evidence type="ECO:0000313" key="5">
    <source>
        <dbReference type="EMBL" id="PIS13196.1"/>
    </source>
</evidence>
<evidence type="ECO:0000256" key="1">
    <source>
        <dbReference type="ARBA" id="ARBA00010835"/>
    </source>
</evidence>
<dbReference type="Gene3D" id="3.30.160.20">
    <property type="match status" value="1"/>
</dbReference>